<dbReference type="PIRSF" id="PIRSF039101">
    <property type="entry name" value="LysRS2"/>
    <property type="match status" value="1"/>
</dbReference>
<evidence type="ECO:0000256" key="11">
    <source>
        <dbReference type="ARBA" id="ARBA00048573"/>
    </source>
</evidence>
<comment type="subcellular location">
    <subcellularLocation>
        <location evidence="1">Cytoplasm</location>
    </subcellularLocation>
</comment>
<dbReference type="InterPro" id="IPR006195">
    <property type="entry name" value="aa-tRNA-synth_II"/>
</dbReference>
<sequence length="650" mass="71814">MPGDDAELRAKIDAVAEKISALKKSKGAQDPETKAAIAEMAQLRQQVSKGPTESKEERKAKALEKQKQAASATLAADSNEQGQAQYYASRVATINELGNFSAPEGSTHTAGAYPHKFPVDMSLAKFRQTFGSQVTEKGQVLRDTIVTVAGRVFSKRSNSGKLHFMSLQQQTGSSDGTSDASATLQVIAMADDFECDAGKALMGARAGPAIPAQKTLTETIQGCHHAVKRGDIVGIAGYPGVSNTGELSIYAVRVVLLSTCLQMLPDQHYGLQSVQQRSRQRYLDFIVNKNNVRTFQARSKVVSYIRQFFNDLDFAEVETPILNMQAGGATARPFITHHNELNQQMFLRIAPELYLKMLVVGGMDRVYEIGRQFRNEGIDQTHNPEFTSCEAYWAYQDYNDLMAMTEGMLEGLAKKLYGGSCKVPYNPVDADGKPINPQPVEFNFQAPYKKLRVVPELEKSLGVKFPEGAYDTPEFLAWIIEQGKKHNVEMKPPHNVPRVLDSLIAHFLEPQCTQPTFICDHPRVMSPLAKWHRDDPRLSERFEMFVNQKELVNAYTELNHPLIQREEFVKQARNKAGGDDEAMSVDEGFLLALEHGLPPTAGWGLGVDRLVMFMTNQASIREVLLFPAMKPTEMGDDAPAPAAADGAAKA</sequence>
<organism evidence="14">
    <name type="scientific">Neobodo designis</name>
    <name type="common">Flagellated protozoan</name>
    <name type="synonym">Bodo designis</name>
    <dbReference type="NCBI Taxonomy" id="312471"/>
    <lineage>
        <taxon>Eukaryota</taxon>
        <taxon>Discoba</taxon>
        <taxon>Euglenozoa</taxon>
        <taxon>Kinetoplastea</taxon>
        <taxon>Metakinetoplastina</taxon>
        <taxon>Neobodonida</taxon>
        <taxon>Neobodo</taxon>
    </lineage>
</organism>
<evidence type="ECO:0000256" key="1">
    <source>
        <dbReference type="ARBA" id="ARBA00004496"/>
    </source>
</evidence>
<dbReference type="PRINTS" id="PR00982">
    <property type="entry name" value="TRNASYNTHLYS"/>
</dbReference>
<comment type="similarity">
    <text evidence="2">Belongs to the class-II aminoacyl-tRNA synthetase family.</text>
</comment>
<dbReference type="HAMAP" id="MF_00252">
    <property type="entry name" value="Lys_tRNA_synth_class2"/>
    <property type="match status" value="1"/>
</dbReference>
<keyword evidence="7" id="KW-0067">ATP-binding</keyword>
<evidence type="ECO:0000259" key="13">
    <source>
        <dbReference type="PROSITE" id="PS50862"/>
    </source>
</evidence>
<evidence type="ECO:0000256" key="4">
    <source>
        <dbReference type="ARBA" id="ARBA00022490"/>
    </source>
</evidence>
<dbReference type="Pfam" id="PF00152">
    <property type="entry name" value="tRNA-synt_2"/>
    <property type="match status" value="1"/>
</dbReference>
<dbReference type="GO" id="GO:0006430">
    <property type="term" value="P:lysyl-tRNA aminoacylation"/>
    <property type="evidence" value="ECO:0007669"/>
    <property type="project" value="InterPro"/>
</dbReference>
<name>A0A7S1L6Q7_NEODS</name>
<dbReference type="CDD" id="cd04322">
    <property type="entry name" value="LysRS_N"/>
    <property type="match status" value="1"/>
</dbReference>
<dbReference type="GO" id="GO:0004824">
    <property type="term" value="F:lysine-tRNA ligase activity"/>
    <property type="evidence" value="ECO:0007669"/>
    <property type="project" value="UniProtKB-EC"/>
</dbReference>
<dbReference type="EMBL" id="HBGF01006195">
    <property type="protein sequence ID" value="CAD9095479.1"/>
    <property type="molecule type" value="Transcribed_RNA"/>
</dbReference>
<reference evidence="14" key="1">
    <citation type="submission" date="2021-01" db="EMBL/GenBank/DDBJ databases">
        <authorList>
            <person name="Corre E."/>
            <person name="Pelletier E."/>
            <person name="Niang G."/>
            <person name="Scheremetjew M."/>
            <person name="Finn R."/>
            <person name="Kale V."/>
            <person name="Holt S."/>
            <person name="Cochrane G."/>
            <person name="Meng A."/>
            <person name="Brown T."/>
            <person name="Cohen L."/>
        </authorList>
    </citation>
    <scope>NUCLEOTIDE SEQUENCE</scope>
    <source>
        <strain evidence="14">CCAP 1951/1</strain>
    </source>
</reference>
<keyword evidence="8" id="KW-0648">Protein biosynthesis</keyword>
<dbReference type="GO" id="GO:0005524">
    <property type="term" value="F:ATP binding"/>
    <property type="evidence" value="ECO:0007669"/>
    <property type="project" value="UniProtKB-KW"/>
</dbReference>
<dbReference type="FunFam" id="3.30.930.10:FF:000238">
    <property type="entry name" value="Lysine--tRNA ligase"/>
    <property type="match status" value="1"/>
</dbReference>
<keyword evidence="5" id="KW-0436">Ligase</keyword>
<dbReference type="InterPro" id="IPR044136">
    <property type="entry name" value="Lys-tRNA-ligase_II_N"/>
</dbReference>
<keyword evidence="6" id="KW-0547">Nucleotide-binding</keyword>
<evidence type="ECO:0000256" key="12">
    <source>
        <dbReference type="SAM" id="MobiDB-lite"/>
    </source>
</evidence>
<dbReference type="CDD" id="cd00775">
    <property type="entry name" value="LysRS_core"/>
    <property type="match status" value="1"/>
</dbReference>
<dbReference type="InterPro" id="IPR002313">
    <property type="entry name" value="Lys-tRNA-ligase_II"/>
</dbReference>
<gene>
    <name evidence="14" type="ORF">NDES1114_LOCUS4220</name>
</gene>
<evidence type="ECO:0000256" key="9">
    <source>
        <dbReference type="ARBA" id="ARBA00023146"/>
    </source>
</evidence>
<dbReference type="PANTHER" id="PTHR42918:SF9">
    <property type="entry name" value="LYSINE--TRNA LIGASE"/>
    <property type="match status" value="1"/>
</dbReference>
<evidence type="ECO:0000256" key="10">
    <source>
        <dbReference type="ARBA" id="ARBA00030563"/>
    </source>
</evidence>
<protein>
    <recommendedName>
        <fullName evidence="3">lysine--tRNA ligase</fullName>
        <ecNumber evidence="3">6.1.1.6</ecNumber>
    </recommendedName>
    <alternativeName>
        <fullName evidence="10">Lysyl-tRNA synthetase</fullName>
    </alternativeName>
</protein>
<dbReference type="Gene3D" id="3.30.930.10">
    <property type="entry name" value="Bira Bifunctional Protein, Domain 2"/>
    <property type="match status" value="1"/>
</dbReference>
<dbReference type="InterPro" id="IPR012340">
    <property type="entry name" value="NA-bd_OB-fold"/>
</dbReference>
<dbReference type="PANTHER" id="PTHR42918">
    <property type="entry name" value="LYSYL-TRNA SYNTHETASE"/>
    <property type="match status" value="1"/>
</dbReference>
<feature type="compositionally biased region" description="Basic and acidic residues" evidence="12">
    <location>
        <begin position="52"/>
        <end position="66"/>
    </location>
</feature>
<dbReference type="NCBIfam" id="NF001756">
    <property type="entry name" value="PRK00484.1"/>
    <property type="match status" value="1"/>
</dbReference>
<dbReference type="InterPro" id="IPR018149">
    <property type="entry name" value="Lys-tRNA-synth_II_C"/>
</dbReference>
<dbReference type="InterPro" id="IPR034762">
    <property type="entry name" value="Lys-tRNA-ligase_II_bac/euk"/>
</dbReference>
<feature type="domain" description="Aminoacyl-transfer RNA synthetases class-II family profile" evidence="13">
    <location>
        <begin position="295"/>
        <end position="631"/>
    </location>
</feature>
<evidence type="ECO:0000256" key="3">
    <source>
        <dbReference type="ARBA" id="ARBA00013166"/>
    </source>
</evidence>
<keyword evidence="9" id="KW-0030">Aminoacyl-tRNA synthetase</keyword>
<dbReference type="EC" id="6.1.1.6" evidence="3"/>
<evidence type="ECO:0000256" key="6">
    <source>
        <dbReference type="ARBA" id="ARBA00022741"/>
    </source>
</evidence>
<dbReference type="GO" id="GO:0000049">
    <property type="term" value="F:tRNA binding"/>
    <property type="evidence" value="ECO:0007669"/>
    <property type="project" value="TreeGrafter"/>
</dbReference>
<dbReference type="AlphaFoldDB" id="A0A7S1L6Q7"/>
<evidence type="ECO:0000256" key="2">
    <source>
        <dbReference type="ARBA" id="ARBA00008226"/>
    </source>
</evidence>
<keyword evidence="4" id="KW-0963">Cytoplasm</keyword>
<feature type="region of interest" description="Disordered" evidence="12">
    <location>
        <begin position="44"/>
        <end position="66"/>
    </location>
</feature>
<dbReference type="InterPro" id="IPR004364">
    <property type="entry name" value="Aa-tRNA-synt_II"/>
</dbReference>
<dbReference type="SUPFAM" id="SSF55681">
    <property type="entry name" value="Class II aaRS and biotin synthetases"/>
    <property type="match status" value="1"/>
</dbReference>
<dbReference type="SUPFAM" id="SSF50249">
    <property type="entry name" value="Nucleic acid-binding proteins"/>
    <property type="match status" value="1"/>
</dbReference>
<dbReference type="Gene3D" id="2.40.50.140">
    <property type="entry name" value="Nucleic acid-binding proteins"/>
    <property type="match status" value="1"/>
</dbReference>
<dbReference type="InterPro" id="IPR045864">
    <property type="entry name" value="aa-tRNA-synth_II/BPL/LPL"/>
</dbReference>
<evidence type="ECO:0000313" key="14">
    <source>
        <dbReference type="EMBL" id="CAD9095479.1"/>
    </source>
</evidence>
<evidence type="ECO:0000256" key="7">
    <source>
        <dbReference type="ARBA" id="ARBA00022840"/>
    </source>
</evidence>
<comment type="catalytic activity">
    <reaction evidence="11">
        <text>tRNA(Lys) + L-lysine + ATP = L-lysyl-tRNA(Lys) + AMP + diphosphate</text>
        <dbReference type="Rhea" id="RHEA:20792"/>
        <dbReference type="Rhea" id="RHEA-COMP:9696"/>
        <dbReference type="Rhea" id="RHEA-COMP:9697"/>
        <dbReference type="ChEBI" id="CHEBI:30616"/>
        <dbReference type="ChEBI" id="CHEBI:32551"/>
        <dbReference type="ChEBI" id="CHEBI:33019"/>
        <dbReference type="ChEBI" id="CHEBI:78442"/>
        <dbReference type="ChEBI" id="CHEBI:78529"/>
        <dbReference type="ChEBI" id="CHEBI:456215"/>
        <dbReference type="EC" id="6.1.1.6"/>
    </reaction>
</comment>
<dbReference type="GO" id="GO:0005829">
    <property type="term" value="C:cytosol"/>
    <property type="evidence" value="ECO:0007669"/>
    <property type="project" value="TreeGrafter"/>
</dbReference>
<dbReference type="NCBIfam" id="TIGR00499">
    <property type="entry name" value="lysS_bact"/>
    <property type="match status" value="1"/>
</dbReference>
<evidence type="ECO:0000256" key="5">
    <source>
        <dbReference type="ARBA" id="ARBA00022598"/>
    </source>
</evidence>
<accession>A0A7S1L6Q7</accession>
<proteinExistence type="inferred from homology"/>
<dbReference type="PROSITE" id="PS50862">
    <property type="entry name" value="AA_TRNA_LIGASE_II"/>
    <property type="match status" value="1"/>
</dbReference>
<evidence type="ECO:0000256" key="8">
    <source>
        <dbReference type="ARBA" id="ARBA00022917"/>
    </source>
</evidence>